<reference evidence="2" key="1">
    <citation type="submission" date="2017-09" db="EMBL/GenBank/DDBJ databases">
        <title>Depth-based differentiation of microbial function through sediment-hosted aquifers and enrichment of novel symbionts in the deep terrestrial subsurface.</title>
        <authorList>
            <person name="Probst A.J."/>
            <person name="Ladd B."/>
            <person name="Jarett J.K."/>
            <person name="Geller-Mcgrath D.E."/>
            <person name="Sieber C.M.K."/>
            <person name="Emerson J.B."/>
            <person name="Anantharaman K."/>
            <person name="Thomas B.C."/>
            <person name="Malmstrom R."/>
            <person name="Stieglmeier M."/>
            <person name="Klingl A."/>
            <person name="Woyke T."/>
            <person name="Ryan C.M."/>
            <person name="Banfield J.F."/>
        </authorList>
    </citation>
    <scope>NUCLEOTIDE SEQUENCE [LARGE SCALE GENOMIC DNA]</scope>
</reference>
<dbReference type="InterPro" id="IPR036390">
    <property type="entry name" value="WH_DNA-bd_sf"/>
</dbReference>
<dbReference type="InterPro" id="IPR036388">
    <property type="entry name" value="WH-like_DNA-bd_sf"/>
</dbReference>
<name>A0A2M6P1N7_9BACT</name>
<accession>A0A2M6P1N7</accession>
<dbReference type="AlphaFoldDB" id="A0A2M6P1N7"/>
<protein>
    <recommendedName>
        <fullName evidence="3">Transcriptional regulator</fullName>
    </recommendedName>
</protein>
<evidence type="ECO:0008006" key="3">
    <source>
        <dbReference type="Google" id="ProtNLM"/>
    </source>
</evidence>
<proteinExistence type="predicted"/>
<evidence type="ECO:0000313" key="1">
    <source>
        <dbReference type="EMBL" id="PIR77598.1"/>
    </source>
</evidence>
<gene>
    <name evidence="1" type="ORF">COU30_01590</name>
</gene>
<sequence length="200" mass="22894">MLEHLFGSQTRLKVLKVFFRDPARAFFVRELTRALDVQINAIRRELSLLVKSGLVIECDTPGNINTEKAGASLRKYYKLNPDSILYPEIHALLLKGQILGEKKFAKELAEKAGDISLLLLTGKFTREHNVATDLLLVGTAKEKTITNMIATYEKEFGFQIRYTIMTEVEFEDRRHVMDKFLYSLFDGEHIIVKNTLLDNA</sequence>
<evidence type="ECO:0000313" key="2">
    <source>
        <dbReference type="Proteomes" id="UP000228528"/>
    </source>
</evidence>
<dbReference type="Proteomes" id="UP000228528">
    <property type="component" value="Unassembled WGS sequence"/>
</dbReference>
<dbReference type="SUPFAM" id="SSF46785">
    <property type="entry name" value="Winged helix' DNA-binding domain"/>
    <property type="match status" value="1"/>
</dbReference>
<comment type="caution">
    <text evidence="1">The sequence shown here is derived from an EMBL/GenBank/DDBJ whole genome shotgun (WGS) entry which is preliminary data.</text>
</comment>
<organism evidence="1 2">
    <name type="scientific">Candidatus Magasanikbacteria bacterium CG10_big_fil_rev_8_21_14_0_10_38_6</name>
    <dbReference type="NCBI Taxonomy" id="1974647"/>
    <lineage>
        <taxon>Bacteria</taxon>
        <taxon>Candidatus Magasanikiibacteriota</taxon>
    </lineage>
</organism>
<dbReference type="Gene3D" id="1.10.10.10">
    <property type="entry name" value="Winged helix-like DNA-binding domain superfamily/Winged helix DNA-binding domain"/>
    <property type="match status" value="1"/>
</dbReference>
<dbReference type="EMBL" id="PFBW01000068">
    <property type="protein sequence ID" value="PIR77598.1"/>
    <property type="molecule type" value="Genomic_DNA"/>
</dbReference>